<dbReference type="PANTHER" id="PTHR46034">
    <property type="match status" value="1"/>
</dbReference>
<dbReference type="SMART" id="SM00767">
    <property type="entry name" value="DCD"/>
    <property type="match status" value="1"/>
</dbReference>
<sequence>MAGGRRKETHSKKKKNETHTLGDRIPHTPGVNNSAPAYHYTKEQLGAVIFGCKHETMDECLRNLLFGLPIRHFSYIKNIESGLPIFLFNYNGRKLHGIYEATSHGRLNINPHAWTNNGSNQTQFPAQVRVRIRKQCKSLSEEQYKKVLEKNYMDELCFRFELDHRQTAQLLYLFESSSATSPYNAPIRKPLQRSAPRNEDRLKLTSDDSASAEFFNEASAVGAEFTLPTTRTWASLFEETHGSDAKPSTSWEEAGTSYVVSGWGEVEGPCWTDNPHVEDEHSPIAPLVSGGNQDSEEQTEGDLFSCGTDDSISENYEDASSYLFDPQYEIDQLMQELNEVKAFSMDQHRKTCALEKQLVDTRIELKQFRDRVAFLESQFRKSLMS</sequence>
<proteinExistence type="predicted"/>
<evidence type="ECO:0000313" key="3">
    <source>
        <dbReference type="EMBL" id="KAF9597513.1"/>
    </source>
</evidence>
<dbReference type="InterPro" id="IPR044832">
    <property type="entry name" value="NRP-like"/>
</dbReference>
<feature type="compositionally biased region" description="Basic and acidic residues" evidence="1">
    <location>
        <begin position="17"/>
        <end position="26"/>
    </location>
</feature>
<dbReference type="OrthoDB" id="45365at2759"/>
<protein>
    <recommendedName>
        <fullName evidence="2">DCD domain-containing protein</fullName>
    </recommendedName>
</protein>
<dbReference type="PANTHER" id="PTHR46034:SF7">
    <property type="entry name" value="INFLUENZA VIRUS NS1A-BINDING PROTEIN"/>
    <property type="match status" value="1"/>
</dbReference>
<gene>
    <name evidence="3" type="ORF">IFM89_019040</name>
</gene>
<keyword evidence="4" id="KW-1185">Reference proteome</keyword>
<comment type="caution">
    <text evidence="3">The sequence shown here is derived from an EMBL/GenBank/DDBJ whole genome shotgun (WGS) entry which is preliminary data.</text>
</comment>
<dbReference type="Pfam" id="PF10539">
    <property type="entry name" value="Dev_Cell_Death"/>
    <property type="match status" value="1"/>
</dbReference>
<feature type="domain" description="DCD" evidence="2">
    <location>
        <begin position="43"/>
        <end position="176"/>
    </location>
</feature>
<name>A0A835HG50_9MAGN</name>
<organism evidence="3 4">
    <name type="scientific">Coptis chinensis</name>
    <dbReference type="NCBI Taxonomy" id="261450"/>
    <lineage>
        <taxon>Eukaryota</taxon>
        <taxon>Viridiplantae</taxon>
        <taxon>Streptophyta</taxon>
        <taxon>Embryophyta</taxon>
        <taxon>Tracheophyta</taxon>
        <taxon>Spermatophyta</taxon>
        <taxon>Magnoliopsida</taxon>
        <taxon>Ranunculales</taxon>
        <taxon>Ranunculaceae</taxon>
        <taxon>Coptidoideae</taxon>
        <taxon>Coptis</taxon>
    </lineage>
</organism>
<dbReference type="AlphaFoldDB" id="A0A835HG50"/>
<dbReference type="Proteomes" id="UP000631114">
    <property type="component" value="Unassembled WGS sequence"/>
</dbReference>
<feature type="non-terminal residue" evidence="3">
    <location>
        <position position="1"/>
    </location>
</feature>
<evidence type="ECO:0000256" key="1">
    <source>
        <dbReference type="SAM" id="MobiDB-lite"/>
    </source>
</evidence>
<dbReference type="GO" id="GO:0034976">
    <property type="term" value="P:response to endoplasmic reticulum stress"/>
    <property type="evidence" value="ECO:0007669"/>
    <property type="project" value="InterPro"/>
</dbReference>
<dbReference type="InterPro" id="IPR013989">
    <property type="entry name" value="Dev_and_cell_death_domain"/>
</dbReference>
<dbReference type="EMBL" id="JADFTS010000007">
    <property type="protein sequence ID" value="KAF9597513.1"/>
    <property type="molecule type" value="Genomic_DNA"/>
</dbReference>
<reference evidence="3 4" key="1">
    <citation type="submission" date="2020-10" db="EMBL/GenBank/DDBJ databases">
        <title>The Coptis chinensis genome and diversification of protoberbering-type alkaloids.</title>
        <authorList>
            <person name="Wang B."/>
            <person name="Shu S."/>
            <person name="Song C."/>
            <person name="Liu Y."/>
        </authorList>
    </citation>
    <scope>NUCLEOTIDE SEQUENCE [LARGE SCALE GENOMIC DNA]</scope>
    <source>
        <strain evidence="3">HL-2020</strain>
        <tissue evidence="3">Leaf</tissue>
    </source>
</reference>
<feature type="compositionally biased region" description="Basic residues" evidence="1">
    <location>
        <begin position="7"/>
        <end position="16"/>
    </location>
</feature>
<accession>A0A835HG50</accession>
<evidence type="ECO:0000259" key="2">
    <source>
        <dbReference type="PROSITE" id="PS51222"/>
    </source>
</evidence>
<evidence type="ECO:0000313" key="4">
    <source>
        <dbReference type="Proteomes" id="UP000631114"/>
    </source>
</evidence>
<dbReference type="PROSITE" id="PS51222">
    <property type="entry name" value="DCD"/>
    <property type="match status" value="1"/>
</dbReference>
<feature type="region of interest" description="Disordered" evidence="1">
    <location>
        <begin position="1"/>
        <end position="36"/>
    </location>
</feature>